<proteinExistence type="predicted"/>
<dbReference type="EMBL" id="BKCJ010125587">
    <property type="protein sequence ID" value="GEX71843.1"/>
    <property type="molecule type" value="Genomic_DNA"/>
</dbReference>
<organism evidence="1">
    <name type="scientific">Tanacetum cinerariifolium</name>
    <name type="common">Dalmatian daisy</name>
    <name type="synonym">Chrysanthemum cinerariifolium</name>
    <dbReference type="NCBI Taxonomy" id="118510"/>
    <lineage>
        <taxon>Eukaryota</taxon>
        <taxon>Viridiplantae</taxon>
        <taxon>Streptophyta</taxon>
        <taxon>Embryophyta</taxon>
        <taxon>Tracheophyta</taxon>
        <taxon>Spermatophyta</taxon>
        <taxon>Magnoliopsida</taxon>
        <taxon>eudicotyledons</taxon>
        <taxon>Gunneridae</taxon>
        <taxon>Pentapetalae</taxon>
        <taxon>asterids</taxon>
        <taxon>campanulids</taxon>
        <taxon>Asterales</taxon>
        <taxon>Asteraceae</taxon>
        <taxon>Asteroideae</taxon>
        <taxon>Anthemideae</taxon>
        <taxon>Anthemidinae</taxon>
        <taxon>Tanacetum</taxon>
    </lineage>
</organism>
<protein>
    <submittedName>
        <fullName evidence="1">Ribonuclease H-like domain-containing protein</fullName>
    </submittedName>
</protein>
<reference evidence="1" key="1">
    <citation type="journal article" date="2019" name="Sci. Rep.">
        <title>Draft genome of Tanacetum cinerariifolium, the natural source of mosquito coil.</title>
        <authorList>
            <person name="Yamashiro T."/>
            <person name="Shiraishi A."/>
            <person name="Satake H."/>
            <person name="Nakayama K."/>
        </authorList>
    </citation>
    <scope>NUCLEOTIDE SEQUENCE</scope>
</reference>
<dbReference type="PANTHER" id="PTHR11439:SF524">
    <property type="entry name" value="RNA-DIRECTED DNA POLYMERASE, PROTEIN KINASE RLK-PELLE-DLSV FAMILY"/>
    <property type="match status" value="1"/>
</dbReference>
<dbReference type="AlphaFoldDB" id="A0A699HG28"/>
<accession>A0A699HG28</accession>
<dbReference type="PANTHER" id="PTHR11439">
    <property type="entry name" value="GAG-POL-RELATED RETROTRANSPOSON"/>
    <property type="match status" value="1"/>
</dbReference>
<gene>
    <name evidence="1" type="ORF">Tci_343818</name>
</gene>
<evidence type="ECO:0000313" key="1">
    <source>
        <dbReference type="EMBL" id="GEX71843.1"/>
    </source>
</evidence>
<name>A0A699HG28_TANCI</name>
<comment type="caution">
    <text evidence="1">The sequence shown here is derived from an EMBL/GenBank/DDBJ whole genome shotgun (WGS) entry which is preliminary data.</text>
</comment>
<sequence length="250" mass="27762">MCPCSNFSEHAHTRMIDLRVLAEPMVDLTSDPVNPSVAADPRVNLIPNSVGSAYPGMTEWAGINIRLEQTELDGSVAIEVLYGLKQAPRAWFQRFTGYAFRVGFSSSHCDSSLFIYSHVTEKKYALELLDRAHMATCNSTRTQIDTKSKLGFDGDHVSDPTLYHSLASGLQYLTSTRPDISYAVQHVCIYMHDPQESHFAALKRILRYIRGTLKFGLQVYASSMGSLVAYYDVDWAGCSTAKCSVNTNNA</sequence>